<dbReference type="Proteomes" id="UP001229421">
    <property type="component" value="Unassembled WGS sequence"/>
</dbReference>
<gene>
    <name evidence="1" type="ORF">QVD17_27674</name>
</gene>
<organism evidence="1 2">
    <name type="scientific">Tagetes erecta</name>
    <name type="common">African marigold</name>
    <dbReference type="NCBI Taxonomy" id="13708"/>
    <lineage>
        <taxon>Eukaryota</taxon>
        <taxon>Viridiplantae</taxon>
        <taxon>Streptophyta</taxon>
        <taxon>Embryophyta</taxon>
        <taxon>Tracheophyta</taxon>
        <taxon>Spermatophyta</taxon>
        <taxon>Magnoliopsida</taxon>
        <taxon>eudicotyledons</taxon>
        <taxon>Gunneridae</taxon>
        <taxon>Pentapetalae</taxon>
        <taxon>asterids</taxon>
        <taxon>campanulids</taxon>
        <taxon>Asterales</taxon>
        <taxon>Asteraceae</taxon>
        <taxon>Asteroideae</taxon>
        <taxon>Heliantheae alliance</taxon>
        <taxon>Tageteae</taxon>
        <taxon>Tagetes</taxon>
    </lineage>
</organism>
<dbReference type="AlphaFoldDB" id="A0AAD8K9G9"/>
<dbReference type="EMBL" id="JAUHHV010000007">
    <property type="protein sequence ID" value="KAK1418529.1"/>
    <property type="molecule type" value="Genomic_DNA"/>
</dbReference>
<evidence type="ECO:0000313" key="2">
    <source>
        <dbReference type="Proteomes" id="UP001229421"/>
    </source>
</evidence>
<accession>A0AAD8K9G9</accession>
<dbReference type="PROSITE" id="PS51257">
    <property type="entry name" value="PROKAR_LIPOPROTEIN"/>
    <property type="match status" value="1"/>
</dbReference>
<proteinExistence type="predicted"/>
<protein>
    <submittedName>
        <fullName evidence="1">Uncharacterized protein</fullName>
    </submittedName>
</protein>
<sequence length="90" mass="10399">MLLCHKFIFIRPYCKMALLKYLPHIVVHALVIACCRGFINVVDVLLKLGVYEPCTQPINDLGFDSFFKMVSFTKSLLLFNHFYSIIHSVC</sequence>
<reference evidence="1" key="1">
    <citation type="journal article" date="2023" name="bioRxiv">
        <title>Improved chromosome-level genome assembly for marigold (Tagetes erecta).</title>
        <authorList>
            <person name="Jiang F."/>
            <person name="Yuan L."/>
            <person name="Wang S."/>
            <person name="Wang H."/>
            <person name="Xu D."/>
            <person name="Wang A."/>
            <person name="Fan W."/>
        </authorList>
    </citation>
    <scope>NUCLEOTIDE SEQUENCE</scope>
    <source>
        <strain evidence="1">WSJ</strain>
        <tissue evidence="1">Leaf</tissue>
    </source>
</reference>
<keyword evidence="2" id="KW-1185">Reference proteome</keyword>
<evidence type="ECO:0000313" key="1">
    <source>
        <dbReference type="EMBL" id="KAK1418529.1"/>
    </source>
</evidence>
<name>A0AAD8K9G9_TARER</name>
<comment type="caution">
    <text evidence="1">The sequence shown here is derived from an EMBL/GenBank/DDBJ whole genome shotgun (WGS) entry which is preliminary data.</text>
</comment>